<dbReference type="EMBL" id="LLZG01000030">
    <property type="protein sequence ID" value="KUL43765.1"/>
    <property type="molecule type" value="Genomic_DNA"/>
</dbReference>
<dbReference type="Pfam" id="PF00571">
    <property type="entry name" value="CBS"/>
    <property type="match status" value="1"/>
</dbReference>
<keyword evidence="1" id="KW-0129">CBS domain</keyword>
<dbReference type="SUPFAM" id="SSF54631">
    <property type="entry name" value="CBS-domain pair"/>
    <property type="match status" value="1"/>
</dbReference>
<evidence type="ECO:0000259" key="2">
    <source>
        <dbReference type="PROSITE" id="PS51371"/>
    </source>
</evidence>
<keyword evidence="4" id="KW-1185">Reference proteome</keyword>
<dbReference type="InterPro" id="IPR000644">
    <property type="entry name" value="CBS_dom"/>
</dbReference>
<accession>A0A0X3VG88</accession>
<dbReference type="AlphaFoldDB" id="A0A0X3VG88"/>
<dbReference type="Gene3D" id="3.10.580.10">
    <property type="entry name" value="CBS-domain"/>
    <property type="match status" value="1"/>
</dbReference>
<evidence type="ECO:0000313" key="4">
    <source>
        <dbReference type="Proteomes" id="UP000053923"/>
    </source>
</evidence>
<proteinExistence type="predicted"/>
<gene>
    <name evidence="3" type="ORF">ADL12_06755</name>
</gene>
<evidence type="ECO:0000313" key="3">
    <source>
        <dbReference type="EMBL" id="KUL43765.1"/>
    </source>
</evidence>
<dbReference type="InterPro" id="IPR051676">
    <property type="entry name" value="UPF0053_domain"/>
</dbReference>
<organism evidence="3 4">
    <name type="scientific">Streptomyces regalis</name>
    <dbReference type="NCBI Taxonomy" id="68262"/>
    <lineage>
        <taxon>Bacteria</taxon>
        <taxon>Bacillati</taxon>
        <taxon>Actinomycetota</taxon>
        <taxon>Actinomycetes</taxon>
        <taxon>Kitasatosporales</taxon>
        <taxon>Streptomycetaceae</taxon>
        <taxon>Streptomyces</taxon>
    </lineage>
</organism>
<comment type="caution">
    <text evidence="3">The sequence shown here is derived from an EMBL/GenBank/DDBJ whole genome shotgun (WGS) entry which is preliminary data.</text>
</comment>
<dbReference type="Proteomes" id="UP000053923">
    <property type="component" value="Unassembled WGS sequence"/>
</dbReference>
<reference evidence="4" key="1">
    <citation type="submission" date="2015-10" db="EMBL/GenBank/DDBJ databases">
        <authorList>
            <person name="Ju K.-S."/>
            <person name="Doroghazi J.R."/>
            <person name="Metcalf W.W."/>
        </authorList>
    </citation>
    <scope>NUCLEOTIDE SEQUENCE [LARGE SCALE GENOMIC DNA]</scope>
    <source>
        <strain evidence="4">NRRL 3151</strain>
    </source>
</reference>
<feature type="domain" description="CBS" evidence="2">
    <location>
        <begin position="114"/>
        <end position="170"/>
    </location>
</feature>
<dbReference type="PROSITE" id="PS51371">
    <property type="entry name" value="CBS"/>
    <property type="match status" value="1"/>
</dbReference>
<protein>
    <recommendedName>
        <fullName evidence="2">CBS domain-containing protein</fullName>
    </recommendedName>
</protein>
<dbReference type="InterPro" id="IPR046342">
    <property type="entry name" value="CBS_dom_sf"/>
</dbReference>
<dbReference type="PANTHER" id="PTHR43099">
    <property type="entry name" value="UPF0053 PROTEIN YRKA"/>
    <property type="match status" value="1"/>
</dbReference>
<name>A0A0X3VG88_9ACTN</name>
<sequence length="170" mass="17973">MASATIPASGSGHHAPICPESASVHKREQLTHFVAESERLGLISETDSEPLTRSLTEPETPVQVLQVPAAEITSVDGGADADELLRQGADRGRTRLLVCEHGTVLGSVHARDALARPVPELTEGTTVADAISLLRQRRASLAAVLDGSGRRTGMVSLDDLLARYLQPQAV</sequence>
<dbReference type="PANTHER" id="PTHR43099:SF5">
    <property type="entry name" value="HLYC_CORC FAMILY TRANSPORTER"/>
    <property type="match status" value="1"/>
</dbReference>
<evidence type="ECO:0000256" key="1">
    <source>
        <dbReference type="PROSITE-ProRule" id="PRU00703"/>
    </source>
</evidence>